<dbReference type="Gene3D" id="3.40.50.300">
    <property type="entry name" value="P-loop containing nucleotide triphosphate hydrolases"/>
    <property type="match status" value="1"/>
</dbReference>
<evidence type="ECO:0000256" key="9">
    <source>
        <dbReference type="ARBA" id="ARBA00023134"/>
    </source>
</evidence>
<evidence type="ECO:0000256" key="10">
    <source>
        <dbReference type="HAMAP-Rule" id="MF_01820"/>
    </source>
</evidence>
<dbReference type="InterPro" id="IPR010914">
    <property type="entry name" value="RsgA_GTPase_dom"/>
</dbReference>
<dbReference type="PANTHER" id="PTHR32120:SF10">
    <property type="entry name" value="SMALL RIBOSOMAL SUBUNIT BIOGENESIS GTPASE RSGA"/>
    <property type="match status" value="1"/>
</dbReference>
<keyword evidence="9 10" id="KW-0342">GTP-binding</keyword>
<name>A0ABQ1H3P4_9SPHN</name>
<evidence type="ECO:0000256" key="1">
    <source>
        <dbReference type="ARBA" id="ARBA00022490"/>
    </source>
</evidence>
<evidence type="ECO:0000259" key="12">
    <source>
        <dbReference type="PROSITE" id="PS51721"/>
    </source>
</evidence>
<accession>A0ABQ1H3P4</accession>
<comment type="subcellular location">
    <subcellularLocation>
        <location evidence="10">Cytoplasm</location>
    </subcellularLocation>
</comment>
<feature type="binding site" evidence="10">
    <location>
        <position position="294"/>
    </location>
    <ligand>
        <name>Zn(2+)</name>
        <dbReference type="ChEBI" id="CHEBI:29105"/>
    </ligand>
</feature>
<feature type="binding site" evidence="10">
    <location>
        <position position="287"/>
    </location>
    <ligand>
        <name>Zn(2+)</name>
        <dbReference type="ChEBI" id="CHEBI:29105"/>
    </ligand>
</feature>
<keyword evidence="5 10" id="KW-0547">Nucleotide-binding</keyword>
<feature type="domain" description="CP-type G" evidence="12">
    <location>
        <begin position="109"/>
        <end position="264"/>
    </location>
</feature>
<feature type="binding site" evidence="10">
    <location>
        <begin position="206"/>
        <end position="214"/>
    </location>
    <ligand>
        <name>GTP</name>
        <dbReference type="ChEBI" id="CHEBI:37565"/>
    </ligand>
</feature>
<dbReference type="SUPFAM" id="SSF52540">
    <property type="entry name" value="P-loop containing nucleoside triphosphate hydrolases"/>
    <property type="match status" value="1"/>
</dbReference>
<keyword evidence="3 10" id="KW-0479">Metal-binding</keyword>
<feature type="domain" description="EngC GTPase" evidence="11">
    <location>
        <begin position="115"/>
        <end position="262"/>
    </location>
</feature>
<comment type="cofactor">
    <cofactor evidence="10">
        <name>Zn(2+)</name>
        <dbReference type="ChEBI" id="CHEBI:29105"/>
    </cofactor>
    <text evidence="10">Binds 1 zinc ion per subunit.</text>
</comment>
<comment type="caution">
    <text evidence="13">The sequence shown here is derived from an EMBL/GenBank/DDBJ whole genome shotgun (WGS) entry which is preliminary data.</text>
</comment>
<dbReference type="PROSITE" id="PS50936">
    <property type="entry name" value="ENGC_GTPASE"/>
    <property type="match status" value="1"/>
</dbReference>
<gene>
    <name evidence="10 13" type="primary">rsgA</name>
    <name evidence="13" type="ORF">GCM10011395_28580</name>
</gene>
<reference evidence="14" key="1">
    <citation type="journal article" date="2019" name="Int. J. Syst. Evol. Microbiol.">
        <title>The Global Catalogue of Microorganisms (GCM) 10K type strain sequencing project: providing services to taxonomists for standard genome sequencing and annotation.</title>
        <authorList>
            <consortium name="The Broad Institute Genomics Platform"/>
            <consortium name="The Broad Institute Genome Sequencing Center for Infectious Disease"/>
            <person name="Wu L."/>
            <person name="Ma J."/>
        </authorList>
    </citation>
    <scope>NUCLEOTIDE SEQUENCE [LARGE SCALE GENOMIC DNA]</scope>
    <source>
        <strain evidence="14">CGMCC 1.10106</strain>
    </source>
</reference>
<evidence type="ECO:0000256" key="5">
    <source>
        <dbReference type="ARBA" id="ARBA00022741"/>
    </source>
</evidence>
<evidence type="ECO:0000256" key="2">
    <source>
        <dbReference type="ARBA" id="ARBA00022517"/>
    </source>
</evidence>
<organism evidence="13 14">
    <name type="scientific">Sphingomonas psychrolutea</name>
    <dbReference type="NCBI Taxonomy" id="1259676"/>
    <lineage>
        <taxon>Bacteria</taxon>
        <taxon>Pseudomonadati</taxon>
        <taxon>Pseudomonadota</taxon>
        <taxon>Alphaproteobacteria</taxon>
        <taxon>Sphingomonadales</taxon>
        <taxon>Sphingomonadaceae</taxon>
        <taxon>Sphingomonas</taxon>
    </lineage>
</organism>
<evidence type="ECO:0000256" key="7">
    <source>
        <dbReference type="ARBA" id="ARBA00022833"/>
    </source>
</evidence>
<dbReference type="EC" id="3.6.1.-" evidence="10"/>
<evidence type="ECO:0000259" key="11">
    <source>
        <dbReference type="PROSITE" id="PS50936"/>
    </source>
</evidence>
<keyword evidence="7 10" id="KW-0862">Zinc</keyword>
<dbReference type="Pfam" id="PF03193">
    <property type="entry name" value="RsgA_GTPase"/>
    <property type="match status" value="1"/>
</dbReference>
<dbReference type="PROSITE" id="PS51721">
    <property type="entry name" value="G_CP"/>
    <property type="match status" value="1"/>
</dbReference>
<sequence>MVAPHRAMTLTDETLHELGWTAFFSNQLSQEETQACHPVRVMTVHRGQITVAGAGAPFSVSPYIPGATPTDDHPTVGDWLLVDAATQQPTRVLRRRNLFKRRAPGDPRREQMIAANIDTLFIVASCNQDFSVARLERYLVLAREVGVDPVVVLTKTDLTDTPQDFAAAVRAIEPDLRVELVDGRDPASAAGLAAYCGTGQTVALLGSSGVGKSTLVNTLRGSDSIATQAIRESDDTGRHTTTARAMHRLAGGGWLLDTPGMRELQLSDATAGIAEVFDDFVEIAQRCRFSDCAHGGEPGCAIRAAIDAGVLTVERFDRWRRLAAEDSPMPAYHGKRRR</sequence>
<evidence type="ECO:0000313" key="14">
    <source>
        <dbReference type="Proteomes" id="UP000618591"/>
    </source>
</evidence>
<evidence type="ECO:0000256" key="3">
    <source>
        <dbReference type="ARBA" id="ARBA00022723"/>
    </source>
</evidence>
<dbReference type="InterPro" id="IPR004881">
    <property type="entry name" value="Ribosome_biogen_GTPase_RsgA"/>
</dbReference>
<dbReference type="InterPro" id="IPR030378">
    <property type="entry name" value="G_CP_dom"/>
</dbReference>
<dbReference type="InterPro" id="IPR027417">
    <property type="entry name" value="P-loop_NTPase"/>
</dbReference>
<comment type="subunit">
    <text evidence="10">Monomer. Associates with 30S ribosomal subunit, binds 16S rRNA.</text>
</comment>
<dbReference type="CDD" id="cd01854">
    <property type="entry name" value="YjeQ_EngC"/>
    <property type="match status" value="1"/>
</dbReference>
<proteinExistence type="inferred from homology"/>
<protein>
    <recommendedName>
        <fullName evidence="10">Small ribosomal subunit biogenesis GTPase RsgA</fullName>
        <ecNumber evidence="10">3.6.1.-</ecNumber>
    </recommendedName>
</protein>
<comment type="function">
    <text evidence="10">One of several proteins that assist in the late maturation steps of the functional core of the 30S ribosomal subunit. Helps release RbfA from mature subunits. May play a role in the assembly of ribosomal proteins into the subunit. Circularly permuted GTPase that catalyzes slow GTP hydrolysis, GTPase activity is stimulated by the 30S ribosomal subunit.</text>
</comment>
<dbReference type="EMBL" id="BMDW01000020">
    <property type="protein sequence ID" value="GGA56438.1"/>
    <property type="molecule type" value="Genomic_DNA"/>
</dbReference>
<comment type="similarity">
    <text evidence="10">Belongs to the TRAFAC class YlqF/YawG GTPase family. RsgA subfamily.</text>
</comment>
<keyword evidence="1 10" id="KW-0963">Cytoplasm</keyword>
<dbReference type="NCBIfam" id="TIGR00157">
    <property type="entry name" value="ribosome small subunit-dependent GTPase A"/>
    <property type="match status" value="1"/>
</dbReference>
<feature type="binding site" evidence="10">
    <location>
        <position position="292"/>
    </location>
    <ligand>
        <name>Zn(2+)</name>
        <dbReference type="ChEBI" id="CHEBI:29105"/>
    </ligand>
</feature>
<dbReference type="HAMAP" id="MF_01820">
    <property type="entry name" value="GTPase_RsgA"/>
    <property type="match status" value="1"/>
</dbReference>
<keyword evidence="6 10" id="KW-0378">Hydrolase</keyword>
<keyword evidence="8 10" id="KW-0694">RNA-binding</keyword>
<evidence type="ECO:0000256" key="6">
    <source>
        <dbReference type="ARBA" id="ARBA00022801"/>
    </source>
</evidence>
<feature type="binding site" evidence="10">
    <location>
        <position position="300"/>
    </location>
    <ligand>
        <name>Zn(2+)</name>
        <dbReference type="ChEBI" id="CHEBI:29105"/>
    </ligand>
</feature>
<keyword evidence="14" id="KW-1185">Reference proteome</keyword>
<dbReference type="PANTHER" id="PTHR32120">
    <property type="entry name" value="SMALL RIBOSOMAL SUBUNIT BIOGENESIS GTPASE RSGA"/>
    <property type="match status" value="1"/>
</dbReference>
<evidence type="ECO:0000256" key="8">
    <source>
        <dbReference type="ARBA" id="ARBA00022884"/>
    </source>
</evidence>
<dbReference type="Proteomes" id="UP000618591">
    <property type="component" value="Unassembled WGS sequence"/>
</dbReference>
<evidence type="ECO:0000256" key="4">
    <source>
        <dbReference type="ARBA" id="ARBA00022730"/>
    </source>
</evidence>
<evidence type="ECO:0000313" key="13">
    <source>
        <dbReference type="EMBL" id="GGA56438.1"/>
    </source>
</evidence>
<feature type="binding site" evidence="10">
    <location>
        <begin position="154"/>
        <end position="157"/>
    </location>
    <ligand>
        <name>GTP</name>
        <dbReference type="ChEBI" id="CHEBI:37565"/>
    </ligand>
</feature>
<keyword evidence="4 10" id="KW-0699">rRNA-binding</keyword>
<keyword evidence="2 10" id="KW-0690">Ribosome biogenesis</keyword>
<dbReference type="Gene3D" id="1.10.40.50">
    <property type="entry name" value="Probable gtpase engc, domain 3"/>
    <property type="match status" value="1"/>
</dbReference>